<sequence>MASRSANSFKVSIHKDTVDILNLQRQAVRFLHALHLITCDQIYDVIIPSTIFALSAYFSGPLLSLPSPSLSLLLSRLPVVISWLYLLVAQFCLHNQRHSESIEEDLINKPWRPLPSGLITQAEAHCLLGLTYTLLIALTPIHFGLIVFKIWLMYTALVLAYNEFGGSDAHGVIRNALNAGGYACFFSSSLQVALGQDVGLTRDAWGWIVMLVTALFTTFHSQDFRDEEGDRVRGRKTVISALGNTAARYLLAGAVTGWSILLPCWFGFDLVRWNLGNLGLGCVGISAAGVVGMTVMGLGRKRDRKLDARMYKTWCVWMVAVCMLPMFATF</sequence>
<dbReference type="PANTHER" id="PTHR42723:SF1">
    <property type="entry name" value="CHLOROPHYLL SYNTHASE, CHLOROPLASTIC"/>
    <property type="match status" value="1"/>
</dbReference>
<dbReference type="InterPro" id="IPR000537">
    <property type="entry name" value="UbiA_prenyltransferase"/>
</dbReference>
<name>A0A6A6JTD8_WESOR</name>
<dbReference type="Gene3D" id="1.10.357.140">
    <property type="entry name" value="UbiA prenyltransferase"/>
    <property type="match status" value="1"/>
</dbReference>
<dbReference type="Pfam" id="PF01040">
    <property type="entry name" value="UbiA"/>
    <property type="match status" value="1"/>
</dbReference>
<dbReference type="AlphaFoldDB" id="A0A6A6JTD8"/>
<keyword evidence="3 5" id="KW-1133">Transmembrane helix</keyword>
<keyword evidence="2 5" id="KW-0812">Transmembrane</keyword>
<dbReference type="Proteomes" id="UP000800097">
    <property type="component" value="Unassembled WGS sequence"/>
</dbReference>
<evidence type="ECO:0008006" key="8">
    <source>
        <dbReference type="Google" id="ProtNLM"/>
    </source>
</evidence>
<dbReference type="OrthoDB" id="434972at2759"/>
<feature type="transmembrane region" description="Helical" evidence="5">
    <location>
        <begin position="204"/>
        <end position="225"/>
    </location>
</feature>
<proteinExistence type="predicted"/>
<organism evidence="6 7">
    <name type="scientific">Westerdykella ornata</name>
    <dbReference type="NCBI Taxonomy" id="318751"/>
    <lineage>
        <taxon>Eukaryota</taxon>
        <taxon>Fungi</taxon>
        <taxon>Dikarya</taxon>
        <taxon>Ascomycota</taxon>
        <taxon>Pezizomycotina</taxon>
        <taxon>Dothideomycetes</taxon>
        <taxon>Pleosporomycetidae</taxon>
        <taxon>Pleosporales</taxon>
        <taxon>Sporormiaceae</taxon>
        <taxon>Westerdykella</taxon>
    </lineage>
</organism>
<dbReference type="RefSeq" id="XP_033655798.1">
    <property type="nucleotide sequence ID" value="XM_033802160.1"/>
</dbReference>
<evidence type="ECO:0000313" key="6">
    <source>
        <dbReference type="EMBL" id="KAF2278259.1"/>
    </source>
</evidence>
<gene>
    <name evidence="6" type="ORF">EI97DRAFT_486317</name>
</gene>
<feature type="transmembrane region" description="Helical" evidence="5">
    <location>
        <begin position="246"/>
        <end position="268"/>
    </location>
</feature>
<evidence type="ECO:0000256" key="1">
    <source>
        <dbReference type="ARBA" id="ARBA00004141"/>
    </source>
</evidence>
<dbReference type="PANTHER" id="PTHR42723">
    <property type="entry name" value="CHLOROPHYLL SYNTHASE"/>
    <property type="match status" value="1"/>
</dbReference>
<dbReference type="GeneID" id="54555335"/>
<dbReference type="GO" id="GO:0016020">
    <property type="term" value="C:membrane"/>
    <property type="evidence" value="ECO:0007669"/>
    <property type="project" value="UniProtKB-SubCell"/>
</dbReference>
<feature type="transmembrane region" description="Helical" evidence="5">
    <location>
        <begin position="274"/>
        <end position="298"/>
    </location>
</feature>
<dbReference type="GO" id="GO:0016765">
    <property type="term" value="F:transferase activity, transferring alkyl or aryl (other than methyl) groups"/>
    <property type="evidence" value="ECO:0007669"/>
    <property type="project" value="InterPro"/>
</dbReference>
<protein>
    <recommendedName>
        <fullName evidence="8">UbiA prenyltransferase</fullName>
    </recommendedName>
</protein>
<feature type="transmembrane region" description="Helical" evidence="5">
    <location>
        <begin position="310"/>
        <end position="328"/>
    </location>
</feature>
<evidence type="ECO:0000256" key="2">
    <source>
        <dbReference type="ARBA" id="ARBA00022692"/>
    </source>
</evidence>
<dbReference type="CDD" id="cd13965">
    <property type="entry name" value="PT_UbiA_3"/>
    <property type="match status" value="1"/>
</dbReference>
<accession>A0A6A6JTD8</accession>
<evidence type="ECO:0000256" key="3">
    <source>
        <dbReference type="ARBA" id="ARBA00022989"/>
    </source>
</evidence>
<keyword evidence="4 5" id="KW-0472">Membrane</keyword>
<dbReference type="InterPro" id="IPR044878">
    <property type="entry name" value="UbiA_sf"/>
</dbReference>
<keyword evidence="7" id="KW-1185">Reference proteome</keyword>
<dbReference type="InterPro" id="IPR050475">
    <property type="entry name" value="Prenyltransferase_related"/>
</dbReference>
<reference evidence="6" key="1">
    <citation type="journal article" date="2020" name="Stud. Mycol.">
        <title>101 Dothideomycetes genomes: a test case for predicting lifestyles and emergence of pathogens.</title>
        <authorList>
            <person name="Haridas S."/>
            <person name="Albert R."/>
            <person name="Binder M."/>
            <person name="Bloem J."/>
            <person name="Labutti K."/>
            <person name="Salamov A."/>
            <person name="Andreopoulos B."/>
            <person name="Baker S."/>
            <person name="Barry K."/>
            <person name="Bills G."/>
            <person name="Bluhm B."/>
            <person name="Cannon C."/>
            <person name="Castanera R."/>
            <person name="Culley D."/>
            <person name="Daum C."/>
            <person name="Ezra D."/>
            <person name="Gonzalez J."/>
            <person name="Henrissat B."/>
            <person name="Kuo A."/>
            <person name="Liang C."/>
            <person name="Lipzen A."/>
            <person name="Lutzoni F."/>
            <person name="Magnuson J."/>
            <person name="Mondo S."/>
            <person name="Nolan M."/>
            <person name="Ohm R."/>
            <person name="Pangilinan J."/>
            <person name="Park H.-J."/>
            <person name="Ramirez L."/>
            <person name="Alfaro M."/>
            <person name="Sun H."/>
            <person name="Tritt A."/>
            <person name="Yoshinaga Y."/>
            <person name="Zwiers L.-H."/>
            <person name="Turgeon B."/>
            <person name="Goodwin S."/>
            <person name="Spatafora J."/>
            <person name="Crous P."/>
            <person name="Grigoriev I."/>
        </authorList>
    </citation>
    <scope>NUCLEOTIDE SEQUENCE</scope>
    <source>
        <strain evidence="6">CBS 379.55</strain>
    </source>
</reference>
<dbReference type="EMBL" id="ML986488">
    <property type="protein sequence ID" value="KAF2278259.1"/>
    <property type="molecule type" value="Genomic_DNA"/>
</dbReference>
<evidence type="ECO:0000313" key="7">
    <source>
        <dbReference type="Proteomes" id="UP000800097"/>
    </source>
</evidence>
<comment type="subcellular location">
    <subcellularLocation>
        <location evidence="1">Membrane</location>
        <topology evidence="1">Multi-pass membrane protein</topology>
    </subcellularLocation>
</comment>
<evidence type="ECO:0000256" key="4">
    <source>
        <dbReference type="ARBA" id="ARBA00023136"/>
    </source>
</evidence>
<evidence type="ECO:0000256" key="5">
    <source>
        <dbReference type="SAM" id="Phobius"/>
    </source>
</evidence>